<dbReference type="InterPro" id="IPR050493">
    <property type="entry name" value="FAD-dep_Monooxygenase_BioMet"/>
</dbReference>
<dbReference type="PANTHER" id="PTHR13789:SF309">
    <property type="entry name" value="PUTATIVE (AFU_ORTHOLOGUE AFUA_6G14510)-RELATED"/>
    <property type="match status" value="1"/>
</dbReference>
<feature type="domain" description="FAD-binding" evidence="4">
    <location>
        <begin position="5"/>
        <end position="346"/>
    </location>
</feature>
<feature type="region of interest" description="Disordered" evidence="3">
    <location>
        <begin position="336"/>
        <end position="357"/>
    </location>
</feature>
<evidence type="ECO:0000256" key="2">
    <source>
        <dbReference type="ARBA" id="ARBA00023033"/>
    </source>
</evidence>
<keyword evidence="1" id="KW-0560">Oxidoreductase</keyword>
<sequence>MTGHAIVVGAGIGGLATAVALRRIGWRATVLERAPALGEIGAGMSQAPNALRALDELGVGEQARATGVPSYSAGNLRLPDGRYLQRARRGDPTPMLAFHRADLHGLLLQAVPTGWVRTGTEVTGLRQDDRGVTVTWDGGEASADLVIGADGIRSAVRRALWPDAPPPRFLGRTAWLGVTDVSAVPGGSATSPGDHPTPPGGLDGSVTMGPGSYFLIHPVSRGRAYWAFVTPADRPDLRYEREKAEVAGRVAAWHRPIPDLVAATPAQAVIHIDIRDLDPLPTYVRGRVALLGDAAHAMSPDRGQGAGQSIEDAVVLAAALHAGPGIEAALGRYDAERRPRTQATARGARADGHRTTSAAAHRALVTMIRLMPAPLWRKGITADGNATWRWRPPRLPEPTTLA</sequence>
<evidence type="ECO:0000313" key="5">
    <source>
        <dbReference type="EMBL" id="SBO96280.1"/>
    </source>
</evidence>
<dbReference type="RefSeq" id="WP_225275596.1">
    <property type="nucleotide sequence ID" value="NZ_CP084058.1"/>
</dbReference>
<dbReference type="EMBL" id="LT559118">
    <property type="protein sequence ID" value="SBO96280.1"/>
    <property type="molecule type" value="Genomic_DNA"/>
</dbReference>
<protein>
    <submittedName>
        <fullName evidence="5">Putative monooxygenase</fullName>
    </submittedName>
</protein>
<name>A0A1M4EBV5_9ACTN</name>
<organism evidence="5">
    <name type="scientific">Nonomuraea gerenzanensis</name>
    <dbReference type="NCBI Taxonomy" id="93944"/>
    <lineage>
        <taxon>Bacteria</taxon>
        <taxon>Bacillati</taxon>
        <taxon>Actinomycetota</taxon>
        <taxon>Actinomycetes</taxon>
        <taxon>Streptosporangiales</taxon>
        <taxon>Streptosporangiaceae</taxon>
        <taxon>Nonomuraea</taxon>
    </lineage>
</organism>
<evidence type="ECO:0000259" key="4">
    <source>
        <dbReference type="Pfam" id="PF01494"/>
    </source>
</evidence>
<gene>
    <name evidence="5" type="ORF">BN4615_P5796</name>
</gene>
<dbReference type="InterPro" id="IPR036188">
    <property type="entry name" value="FAD/NAD-bd_sf"/>
</dbReference>
<dbReference type="Gene3D" id="3.50.50.60">
    <property type="entry name" value="FAD/NAD(P)-binding domain"/>
    <property type="match status" value="1"/>
</dbReference>
<proteinExistence type="predicted"/>
<dbReference type="PRINTS" id="PR00420">
    <property type="entry name" value="RNGMNOXGNASE"/>
</dbReference>
<keyword evidence="2 5" id="KW-0503">Monooxygenase</keyword>
<evidence type="ECO:0000256" key="3">
    <source>
        <dbReference type="SAM" id="MobiDB-lite"/>
    </source>
</evidence>
<dbReference type="PANTHER" id="PTHR13789">
    <property type="entry name" value="MONOOXYGENASE"/>
    <property type="match status" value="1"/>
</dbReference>
<dbReference type="InterPro" id="IPR002938">
    <property type="entry name" value="FAD-bd"/>
</dbReference>
<dbReference type="SUPFAM" id="SSF51905">
    <property type="entry name" value="FAD/NAD(P)-binding domain"/>
    <property type="match status" value="1"/>
</dbReference>
<accession>A0A1M4EBV5</accession>
<dbReference type="GO" id="GO:0004497">
    <property type="term" value="F:monooxygenase activity"/>
    <property type="evidence" value="ECO:0007669"/>
    <property type="project" value="UniProtKB-KW"/>
</dbReference>
<dbReference type="Pfam" id="PF01494">
    <property type="entry name" value="FAD_binding_3"/>
    <property type="match status" value="1"/>
</dbReference>
<evidence type="ECO:0000256" key="1">
    <source>
        <dbReference type="ARBA" id="ARBA00023002"/>
    </source>
</evidence>
<dbReference type="AlphaFoldDB" id="A0A1M4EBV5"/>
<dbReference type="GO" id="GO:0071949">
    <property type="term" value="F:FAD binding"/>
    <property type="evidence" value="ECO:0007669"/>
    <property type="project" value="InterPro"/>
</dbReference>
<reference evidence="5" key="1">
    <citation type="submission" date="2016-04" db="EMBL/GenBank/DDBJ databases">
        <authorList>
            <person name="Evans L.H."/>
            <person name="Alamgir A."/>
            <person name="Owens N."/>
            <person name="Weber N.D."/>
            <person name="Virtaneva K."/>
            <person name="Barbian K."/>
            <person name="Babar A."/>
            <person name="Rosenke K."/>
        </authorList>
    </citation>
    <scope>NUCLEOTIDE SEQUENCE</scope>
    <source>
        <strain evidence="5">Nono1</strain>
    </source>
</reference>